<dbReference type="Proteomes" id="UP000682782">
    <property type="component" value="Chromosome"/>
</dbReference>
<reference evidence="1" key="1">
    <citation type="submission" date="2021-01" db="EMBL/GenBank/DDBJ databases">
        <title>Complete genome sequence of Clostridiales bacterium R-7.</title>
        <authorList>
            <person name="Mahoney-Kurpe S.C."/>
            <person name="Palevich N."/>
            <person name="Koike S."/>
            <person name="Moon C.D."/>
            <person name="Attwood G.T."/>
        </authorList>
    </citation>
    <scope>NUCLEOTIDE SEQUENCE</scope>
    <source>
        <strain evidence="1">R-7</strain>
    </source>
</reference>
<keyword evidence="1" id="KW-0808">Transferase</keyword>
<name>A0AC61MW41_9FIRM</name>
<proteinExistence type="predicted"/>
<gene>
    <name evidence="1" type="ORF">JYE49_13800</name>
</gene>
<organism evidence="1 2">
    <name type="scientific">Aristaeella hokkaidonensis</name>
    <dbReference type="NCBI Taxonomy" id="3046382"/>
    <lineage>
        <taxon>Bacteria</taxon>
        <taxon>Bacillati</taxon>
        <taxon>Bacillota</taxon>
        <taxon>Clostridia</taxon>
        <taxon>Eubacteriales</taxon>
        <taxon>Aristaeellaceae</taxon>
        <taxon>Aristaeella</taxon>
    </lineage>
</organism>
<sequence length="336" mass="37232">MLSATTLYFAILALSILVSGSLFLLSVRKHGLSVPLAAGIFIAGLVLAYFFAKGVYVALNYSALKANGAGKWFLLVPEQFSFVGGAIGFCLAPVLFRAKKRREIPAYLDQLAFPAGLLAALMRFDEIFLGELGLADLRDIGLQDMTDGDLFARFPFAVKDSWGVWYLAVCTIAALMILVIVGCMALRARKGRPLPEGLRFERFVFLVCAVRLFLELTRLDCLIFFFVHVDQVLAAVVMLILFIRAGYRVKQRSGRFPGWALVIYLISYVLNGIMQYAMDKPWHFQSLLPEGVYNWLAYNLSSFGTCVLLATTIVTVILYLCLCRKETKTAGEAPAA</sequence>
<keyword evidence="2" id="KW-1185">Reference proteome</keyword>
<dbReference type="EMBL" id="CP068393">
    <property type="protein sequence ID" value="QUC66895.1"/>
    <property type="molecule type" value="Genomic_DNA"/>
</dbReference>
<evidence type="ECO:0000313" key="1">
    <source>
        <dbReference type="EMBL" id="QUC66895.1"/>
    </source>
</evidence>
<protein>
    <submittedName>
        <fullName evidence="1">Prolipoprotein diacylglyceryl transferase</fullName>
    </submittedName>
</protein>
<accession>A0AC61MW41</accession>
<evidence type="ECO:0000313" key="2">
    <source>
        <dbReference type="Proteomes" id="UP000682782"/>
    </source>
</evidence>